<dbReference type="Proteomes" id="UP001465976">
    <property type="component" value="Unassembled WGS sequence"/>
</dbReference>
<comment type="caution">
    <text evidence="1">The sequence shown here is derived from an EMBL/GenBank/DDBJ whole genome shotgun (WGS) entry which is preliminary data.</text>
</comment>
<evidence type="ECO:0000313" key="1">
    <source>
        <dbReference type="EMBL" id="KAL0566824.1"/>
    </source>
</evidence>
<protein>
    <submittedName>
        <fullName evidence="1">Uncharacterized protein</fullName>
    </submittedName>
</protein>
<organism evidence="1 2">
    <name type="scientific">Marasmius crinis-equi</name>
    <dbReference type="NCBI Taxonomy" id="585013"/>
    <lineage>
        <taxon>Eukaryota</taxon>
        <taxon>Fungi</taxon>
        <taxon>Dikarya</taxon>
        <taxon>Basidiomycota</taxon>
        <taxon>Agaricomycotina</taxon>
        <taxon>Agaricomycetes</taxon>
        <taxon>Agaricomycetidae</taxon>
        <taxon>Agaricales</taxon>
        <taxon>Marasmiineae</taxon>
        <taxon>Marasmiaceae</taxon>
        <taxon>Marasmius</taxon>
    </lineage>
</organism>
<name>A0ABR3EV89_9AGAR</name>
<accession>A0ABR3EV89</accession>
<gene>
    <name evidence="1" type="ORF">V5O48_015177</name>
</gene>
<evidence type="ECO:0000313" key="2">
    <source>
        <dbReference type="Proteomes" id="UP001465976"/>
    </source>
</evidence>
<reference evidence="1 2" key="1">
    <citation type="submission" date="2024-02" db="EMBL/GenBank/DDBJ databases">
        <title>A draft genome for the cacao thread blight pathogen Marasmius crinis-equi.</title>
        <authorList>
            <person name="Cohen S.P."/>
            <person name="Baruah I.K."/>
            <person name="Amoako-Attah I."/>
            <person name="Bukari Y."/>
            <person name="Meinhardt L.W."/>
            <person name="Bailey B.A."/>
        </authorList>
    </citation>
    <scope>NUCLEOTIDE SEQUENCE [LARGE SCALE GENOMIC DNA]</scope>
    <source>
        <strain evidence="1 2">GH-76</strain>
    </source>
</reference>
<proteinExistence type="predicted"/>
<dbReference type="EMBL" id="JBAHYK010001762">
    <property type="protein sequence ID" value="KAL0566824.1"/>
    <property type="molecule type" value="Genomic_DNA"/>
</dbReference>
<sequence>MSHSRKSKQPIPTCNKHWKVYKHNFVRSPTHPLTYELVHISMKSRNYNTGTTFKKAKMGTLSITSCTTYIESSDERNHSSESYRTSYYSEMDTENHNMGTNVQEVEIGVVDITSSTTFIKSSDKGAFRNNRDGRAFSPVFAQVHIHRAEQAHAGNDNNVPPQATDTDKAHDRFEAPKGFLATLFDCVSAWFGYGHKNQGDGATDAFQNNDGGNDNSIWCVLVHI</sequence>
<keyword evidence="2" id="KW-1185">Reference proteome</keyword>